<keyword evidence="5 7" id="KW-1133">Transmembrane helix</keyword>
<evidence type="ECO:0000256" key="2">
    <source>
        <dbReference type="ARBA" id="ARBA00022448"/>
    </source>
</evidence>
<evidence type="ECO:0000313" key="9">
    <source>
        <dbReference type="EMBL" id="PYI37058.1"/>
    </source>
</evidence>
<evidence type="ECO:0000259" key="8">
    <source>
        <dbReference type="PROSITE" id="PS50928"/>
    </source>
</evidence>
<dbReference type="Gene3D" id="1.10.3720.10">
    <property type="entry name" value="MetI-like"/>
    <property type="match status" value="1"/>
</dbReference>
<dbReference type="InterPro" id="IPR050366">
    <property type="entry name" value="BP-dependent_transpt_permease"/>
</dbReference>
<feature type="transmembrane region" description="Helical" evidence="7">
    <location>
        <begin position="247"/>
        <end position="273"/>
    </location>
</feature>
<gene>
    <name evidence="9" type="ORF">CVS30_17530</name>
</gene>
<evidence type="ECO:0000256" key="1">
    <source>
        <dbReference type="ARBA" id="ARBA00004651"/>
    </source>
</evidence>
<dbReference type="CDD" id="cd06261">
    <property type="entry name" value="TM_PBP2"/>
    <property type="match status" value="1"/>
</dbReference>
<keyword evidence="2 7" id="KW-0813">Transport</keyword>
<dbReference type="GO" id="GO:0055085">
    <property type="term" value="P:transmembrane transport"/>
    <property type="evidence" value="ECO:0007669"/>
    <property type="project" value="InterPro"/>
</dbReference>
<sequence>MTKARRSRWGVHTRTLVPCAIIALIAVGAIFVPVLYGYDPLRVDLADRLKPPGSVLPNGSIAVFGTDQIGSDLFAQMMAGARVSLIIGAATLAIAGVIGVLIGMLAGYYGGWLDTVLMRVADIQLAFPAILLAVLLAAVLGQGVLNVIIVLSISNWVVFARIARSQVLALKDREYVEAARTLGLGNFHIIFRTLLPGSLPPILVVGTVELGHVVLAEAALSFLGVGVPMGTASLGSTIANGVQYLSTAWWISTLPGVLLLLLVLATGVLGDAVRDRLDPRLRSL</sequence>
<name>A0A2V5IK71_9MICC</name>
<evidence type="ECO:0000313" key="10">
    <source>
        <dbReference type="Proteomes" id="UP000247980"/>
    </source>
</evidence>
<comment type="caution">
    <text evidence="9">The sequence shown here is derived from an EMBL/GenBank/DDBJ whole genome shotgun (WGS) entry which is preliminary data.</text>
</comment>
<dbReference type="SUPFAM" id="SSF161098">
    <property type="entry name" value="MetI-like"/>
    <property type="match status" value="1"/>
</dbReference>
<feature type="transmembrane region" description="Helical" evidence="7">
    <location>
        <begin position="83"/>
        <end position="109"/>
    </location>
</feature>
<evidence type="ECO:0000256" key="6">
    <source>
        <dbReference type="ARBA" id="ARBA00023136"/>
    </source>
</evidence>
<keyword evidence="6 7" id="KW-0472">Membrane</keyword>
<evidence type="ECO:0000256" key="7">
    <source>
        <dbReference type="RuleBase" id="RU363032"/>
    </source>
</evidence>
<dbReference type="Proteomes" id="UP000247980">
    <property type="component" value="Unassembled WGS sequence"/>
</dbReference>
<keyword evidence="4 7" id="KW-0812">Transmembrane</keyword>
<proteinExistence type="inferred from homology"/>
<feature type="domain" description="ABC transmembrane type-1" evidence="8">
    <location>
        <begin position="81"/>
        <end position="270"/>
    </location>
</feature>
<feature type="transmembrane region" description="Helical" evidence="7">
    <location>
        <begin position="202"/>
        <end position="227"/>
    </location>
</feature>
<keyword evidence="3" id="KW-1003">Cell membrane</keyword>
<dbReference type="EMBL" id="QJVC01000031">
    <property type="protein sequence ID" value="PYI37058.1"/>
    <property type="molecule type" value="Genomic_DNA"/>
</dbReference>
<dbReference type="OrthoDB" id="9812701at2"/>
<dbReference type="PANTHER" id="PTHR43386">
    <property type="entry name" value="OLIGOPEPTIDE TRANSPORT SYSTEM PERMEASE PROTEIN APPC"/>
    <property type="match status" value="1"/>
</dbReference>
<keyword evidence="10" id="KW-1185">Reference proteome</keyword>
<reference evidence="9 10" key="1">
    <citation type="submission" date="2018-05" db="EMBL/GenBank/DDBJ databases">
        <title>Genetic diversity of glacier-inhabiting Cryobacterium bacteria in China and description of Cryobacterium mengkeensis sp. nov. and Arthrobacter glacialis sp. nov.</title>
        <authorList>
            <person name="Liu Q."/>
            <person name="Xin Y.-H."/>
        </authorList>
    </citation>
    <scope>NUCLEOTIDE SEQUENCE [LARGE SCALE GENOMIC DNA]</scope>
    <source>
        <strain evidence="9 10">B7</strain>
    </source>
</reference>
<evidence type="ECO:0000256" key="5">
    <source>
        <dbReference type="ARBA" id="ARBA00022989"/>
    </source>
</evidence>
<comment type="subcellular location">
    <subcellularLocation>
        <location evidence="1 7">Cell membrane</location>
        <topology evidence="1 7">Multi-pass membrane protein</topology>
    </subcellularLocation>
</comment>
<protein>
    <submittedName>
        <fullName evidence="9">Peptide ABC transporter permease</fullName>
    </submittedName>
</protein>
<comment type="similarity">
    <text evidence="7">Belongs to the binding-protein-dependent transport system permease family.</text>
</comment>
<dbReference type="PANTHER" id="PTHR43386:SF1">
    <property type="entry name" value="D,D-DIPEPTIDE TRANSPORT SYSTEM PERMEASE PROTEIN DDPC-RELATED"/>
    <property type="match status" value="1"/>
</dbReference>
<accession>A0A2V5IK71</accession>
<dbReference type="PROSITE" id="PS50928">
    <property type="entry name" value="ABC_TM1"/>
    <property type="match status" value="1"/>
</dbReference>
<dbReference type="InterPro" id="IPR035906">
    <property type="entry name" value="MetI-like_sf"/>
</dbReference>
<dbReference type="GO" id="GO:0005886">
    <property type="term" value="C:plasma membrane"/>
    <property type="evidence" value="ECO:0007669"/>
    <property type="project" value="UniProtKB-SubCell"/>
</dbReference>
<evidence type="ECO:0000256" key="3">
    <source>
        <dbReference type="ARBA" id="ARBA00022475"/>
    </source>
</evidence>
<dbReference type="InterPro" id="IPR000515">
    <property type="entry name" value="MetI-like"/>
</dbReference>
<feature type="transmembrane region" description="Helical" evidence="7">
    <location>
        <begin position="16"/>
        <end position="38"/>
    </location>
</feature>
<dbReference type="AlphaFoldDB" id="A0A2V5IK71"/>
<evidence type="ECO:0000256" key="4">
    <source>
        <dbReference type="ARBA" id="ARBA00022692"/>
    </source>
</evidence>
<dbReference type="Pfam" id="PF00528">
    <property type="entry name" value="BPD_transp_1"/>
    <property type="match status" value="1"/>
</dbReference>
<organism evidence="9 10">
    <name type="scientific">Arthrobacter psychrolactophilus</name>
    <dbReference type="NCBI Taxonomy" id="92442"/>
    <lineage>
        <taxon>Bacteria</taxon>
        <taxon>Bacillati</taxon>
        <taxon>Actinomycetota</taxon>
        <taxon>Actinomycetes</taxon>
        <taxon>Micrococcales</taxon>
        <taxon>Micrococcaceae</taxon>
        <taxon>Arthrobacter</taxon>
    </lineage>
</organism>